<comment type="caution">
    <text evidence="3">The sequence shown here is derived from an EMBL/GenBank/DDBJ whole genome shotgun (WGS) entry which is preliminary data.</text>
</comment>
<keyword evidence="1" id="KW-1133">Transmembrane helix</keyword>
<dbReference type="PANTHER" id="PTHR35394:SF5">
    <property type="entry name" value="DUF3176 DOMAIN-CONTAINING PROTEIN"/>
    <property type="match status" value="1"/>
</dbReference>
<evidence type="ECO:0000313" key="4">
    <source>
        <dbReference type="Proteomes" id="UP001430848"/>
    </source>
</evidence>
<dbReference type="Pfam" id="PF11374">
    <property type="entry name" value="DUF3176"/>
    <property type="match status" value="1"/>
</dbReference>
<keyword evidence="1" id="KW-0472">Membrane</keyword>
<dbReference type="Proteomes" id="UP001430848">
    <property type="component" value="Unassembled WGS sequence"/>
</dbReference>
<dbReference type="PANTHER" id="PTHR35394">
    <property type="entry name" value="DUF3176 DOMAIN-CONTAINING PROTEIN"/>
    <property type="match status" value="1"/>
</dbReference>
<reference evidence="3 4" key="1">
    <citation type="submission" date="2024-02" db="EMBL/GenBank/DDBJ databases">
        <title>De novo assembly and annotation of 12 fungi associated with fruit tree decline syndrome in Ontario, Canada.</title>
        <authorList>
            <person name="Sulman M."/>
            <person name="Ellouze W."/>
            <person name="Ilyukhin E."/>
        </authorList>
    </citation>
    <scope>NUCLEOTIDE SEQUENCE [LARGE SCALE GENOMIC DNA]</scope>
    <source>
        <strain evidence="3 4">M169</strain>
    </source>
</reference>
<sequence length="415" mass="45629">MILSLISTALLIPVLLKVDNLAVEEWPYAILPNTLLSILTNVTKTAMMVPIAACISQMKWDHFQYQANPLDHLQLYDDASRGPWGSFILLITGRAKVLSAWAFAIVTLVALGIEPSTQQTIETRTKLAYMTNTTALVGQAHNYSSRALVATSFQGYNGWTGSTSLFNSTPNVDGTEVYSMSWNWCKKTFHNATASPSGLRHASVTTQDLELFAENSLYAGLNPSYAYYKEPGSSAPDFNISISVDRGLFAYITTLFTRELRSATRQGAVEDSLNLAEFMYLTDLANLTTNIADTLTAQLRSAGKDNTMAAAVEGRARYRETYYHVRWPWILVTVAEVVATAVLLGVSIILTRRQPLLKASSMALLAFGLHGWTDEEIQGVGAPVSLDDSSKGMWARFGQDEEGYLKFLRSDGTGK</sequence>
<dbReference type="InterPro" id="IPR021514">
    <property type="entry name" value="DUF3176"/>
</dbReference>
<protein>
    <submittedName>
        <fullName evidence="3">Uncharacterized protein</fullName>
    </submittedName>
</protein>
<keyword evidence="4" id="KW-1185">Reference proteome</keyword>
<evidence type="ECO:0000256" key="2">
    <source>
        <dbReference type="SAM" id="SignalP"/>
    </source>
</evidence>
<feature type="transmembrane region" description="Helical" evidence="1">
    <location>
        <begin position="327"/>
        <end position="350"/>
    </location>
</feature>
<evidence type="ECO:0000313" key="3">
    <source>
        <dbReference type="EMBL" id="KAK7704486.1"/>
    </source>
</evidence>
<accession>A0ABR1NLJ9</accession>
<feature type="chain" id="PRO_5045127894" evidence="2">
    <location>
        <begin position="17"/>
        <end position="415"/>
    </location>
</feature>
<keyword evidence="2" id="KW-0732">Signal</keyword>
<feature type="signal peptide" evidence="2">
    <location>
        <begin position="1"/>
        <end position="16"/>
    </location>
</feature>
<organism evidence="3 4">
    <name type="scientific">Diaporthe eres</name>
    <name type="common">Phomopsis oblonga</name>
    <dbReference type="NCBI Taxonomy" id="83184"/>
    <lineage>
        <taxon>Eukaryota</taxon>
        <taxon>Fungi</taxon>
        <taxon>Dikarya</taxon>
        <taxon>Ascomycota</taxon>
        <taxon>Pezizomycotina</taxon>
        <taxon>Sordariomycetes</taxon>
        <taxon>Sordariomycetidae</taxon>
        <taxon>Diaporthales</taxon>
        <taxon>Diaporthaceae</taxon>
        <taxon>Diaporthe</taxon>
        <taxon>Diaporthe eres species complex</taxon>
    </lineage>
</organism>
<gene>
    <name evidence="3" type="ORF">SLS63_014213</name>
</gene>
<dbReference type="EMBL" id="JAKNSF020000282">
    <property type="protein sequence ID" value="KAK7704486.1"/>
    <property type="molecule type" value="Genomic_DNA"/>
</dbReference>
<name>A0ABR1NLJ9_DIAER</name>
<proteinExistence type="predicted"/>
<keyword evidence="1" id="KW-0812">Transmembrane</keyword>
<evidence type="ECO:0000256" key="1">
    <source>
        <dbReference type="SAM" id="Phobius"/>
    </source>
</evidence>